<reference evidence="7 8" key="1">
    <citation type="journal article" date="2011" name="Nature">
        <title>A high-resolution map of human evolutionary constraint using 29 mammals.</title>
        <authorList>
            <person name="Lindblad-Toh K."/>
            <person name="Garber M."/>
            <person name="Zuk O."/>
            <person name="Lin M.F."/>
            <person name="Parker B.J."/>
            <person name="Washietl S."/>
            <person name="Kheradpour P."/>
            <person name="Ernst J."/>
            <person name="Jordan G."/>
            <person name="Mauceli E."/>
            <person name="Ward L.D."/>
            <person name="Lowe C.B."/>
            <person name="Holloway A.K."/>
            <person name="Clamp M."/>
            <person name="Gnerre S."/>
            <person name="Alfoldi J."/>
            <person name="Beal K."/>
            <person name="Chang J."/>
            <person name="Clawson H."/>
            <person name="Cuff J."/>
            <person name="Di Palma F."/>
            <person name="Fitzgerald S."/>
            <person name="Flicek P."/>
            <person name="Guttman M."/>
            <person name="Hubisz M.J."/>
            <person name="Jaffe D.B."/>
            <person name="Jungreis I."/>
            <person name="Kent W.J."/>
            <person name="Kostka D."/>
            <person name="Lara M."/>
            <person name="Martins A.L."/>
            <person name="Massingham T."/>
            <person name="Moltke I."/>
            <person name="Raney B.J."/>
            <person name="Rasmussen M.D."/>
            <person name="Robinson J."/>
            <person name="Stark A."/>
            <person name="Vilella A.J."/>
            <person name="Wen J."/>
            <person name="Xie X."/>
            <person name="Zody M.C."/>
            <person name="Baldwin J."/>
            <person name="Bloom T."/>
            <person name="Chin C.W."/>
            <person name="Heiman D."/>
            <person name="Nicol R."/>
            <person name="Nusbaum C."/>
            <person name="Young S."/>
            <person name="Wilkinson J."/>
            <person name="Worley K.C."/>
            <person name="Kovar C.L."/>
            <person name="Muzny D.M."/>
            <person name="Gibbs R.A."/>
            <person name="Cree A."/>
            <person name="Dihn H.H."/>
            <person name="Fowler G."/>
            <person name="Jhangiani S."/>
            <person name="Joshi V."/>
            <person name="Lee S."/>
            <person name="Lewis L.R."/>
            <person name="Nazareth L.V."/>
            <person name="Okwuonu G."/>
            <person name="Santibanez J."/>
            <person name="Warren W.C."/>
            <person name="Mardis E.R."/>
            <person name="Weinstock G.M."/>
            <person name="Wilson R.K."/>
            <person name="Delehaunty K."/>
            <person name="Dooling D."/>
            <person name="Fronik C."/>
            <person name="Fulton L."/>
            <person name="Fulton B."/>
            <person name="Graves T."/>
            <person name="Minx P."/>
            <person name="Sodergren E."/>
            <person name="Birney E."/>
            <person name="Margulies E.H."/>
            <person name="Herrero J."/>
            <person name="Green E.D."/>
            <person name="Haussler D."/>
            <person name="Siepel A."/>
            <person name="Goldman N."/>
            <person name="Pollard K.S."/>
            <person name="Pedersen J.S."/>
            <person name="Lander E.S."/>
            <person name="Kellis M."/>
        </authorList>
    </citation>
    <scope>NUCLEOTIDE SEQUENCE [LARGE SCALE GENOMIC DNA]</scope>
</reference>
<accession>G1PXJ1</accession>
<dbReference type="SMART" id="SM00409">
    <property type="entry name" value="IG"/>
    <property type="match status" value="1"/>
</dbReference>
<dbReference type="SUPFAM" id="SSF48726">
    <property type="entry name" value="Immunoglobulin"/>
    <property type="match status" value="1"/>
</dbReference>
<evidence type="ECO:0000313" key="8">
    <source>
        <dbReference type="Proteomes" id="UP000001074"/>
    </source>
</evidence>
<evidence type="ECO:0000259" key="6">
    <source>
        <dbReference type="PROSITE" id="PS50835"/>
    </source>
</evidence>
<dbReference type="InterPro" id="IPR050671">
    <property type="entry name" value="CD300_family_receptors"/>
</dbReference>
<feature type="compositionally biased region" description="Polar residues" evidence="4">
    <location>
        <begin position="396"/>
        <end position="406"/>
    </location>
</feature>
<comment type="subcellular location">
    <subcellularLocation>
        <location evidence="1">Membrane</location>
    </subcellularLocation>
</comment>
<evidence type="ECO:0000256" key="4">
    <source>
        <dbReference type="SAM" id="MobiDB-lite"/>
    </source>
</evidence>
<keyword evidence="3 5" id="KW-0472">Membrane</keyword>
<organism evidence="7 8">
    <name type="scientific">Myotis lucifugus</name>
    <name type="common">Little brown bat</name>
    <dbReference type="NCBI Taxonomy" id="59463"/>
    <lineage>
        <taxon>Eukaryota</taxon>
        <taxon>Metazoa</taxon>
        <taxon>Chordata</taxon>
        <taxon>Craniata</taxon>
        <taxon>Vertebrata</taxon>
        <taxon>Euteleostomi</taxon>
        <taxon>Mammalia</taxon>
        <taxon>Eutheria</taxon>
        <taxon>Laurasiatheria</taxon>
        <taxon>Chiroptera</taxon>
        <taxon>Yangochiroptera</taxon>
        <taxon>Vespertilionidae</taxon>
        <taxon>Myotis</taxon>
    </lineage>
</organism>
<dbReference type="PROSITE" id="PS50835">
    <property type="entry name" value="IG_LIKE"/>
    <property type="match status" value="1"/>
</dbReference>
<dbReference type="eggNOG" id="ENOG502SNZE">
    <property type="taxonomic scope" value="Eukaryota"/>
</dbReference>
<reference evidence="7" key="2">
    <citation type="submission" date="2025-08" db="UniProtKB">
        <authorList>
            <consortium name="Ensembl"/>
        </authorList>
    </citation>
    <scope>IDENTIFICATION</scope>
</reference>
<dbReference type="FunCoup" id="G1PXJ1">
    <property type="interactions" value="23"/>
</dbReference>
<feature type="region of interest" description="Disordered" evidence="4">
    <location>
        <begin position="217"/>
        <end position="328"/>
    </location>
</feature>
<evidence type="ECO:0000256" key="2">
    <source>
        <dbReference type="ARBA" id="ARBA00022692"/>
    </source>
</evidence>
<proteinExistence type="predicted"/>
<dbReference type="InParanoid" id="G1PXJ1"/>
<protein>
    <submittedName>
        <fullName evidence="7">Fc alpha and mu receptor</fullName>
    </submittedName>
</protein>
<evidence type="ECO:0000313" key="7">
    <source>
        <dbReference type="Ensembl" id="ENSMLUP00000016164.2"/>
    </source>
</evidence>
<dbReference type="InterPro" id="IPR013106">
    <property type="entry name" value="Ig_V-set"/>
</dbReference>
<dbReference type="STRING" id="59463.ENSMLUP00000016164"/>
<sequence>MDGQAPTTPGGQKVANQRAGWKMQVALILCLLQGESQTAQRQSLQSQWQQANTPQSSIRVWSWIGHDTPSPETLLSLPAAANALKGPRLVSGEPGGAVTIQCRYTPTSINRHQRKYWCRLSPLTWLCHTVVSTNHYTHGRYRGRVALADFPHRGLFVVRLTQLSPEDGGSYRCGIGNGNDMLFLSMNLAISTGMGSPSPSPGATSAASERLRRAFGTASPAANRWAPGTTQTRERQGTEWGRAALTPETSKRTASAKGMQTPGTPGLVAAGTVSQVESSSWATIPIPESPASAVGGMPDTAERDWGTRSSATNRAGAREEGRETTTEANRLREEAERVRIALATDWTVIKTTGPSTLASEKRVWETRQEPSLVSTPPALGSIEGTTGAAGVRAWGPTSTEISSAEGSTEGDLDMPAGGSGPQTAPSQDPCCLHSSASPEEKNISRMLTPVSTVLCPLALVALVLLQRKLQRKRTSQETEKAPGVTLIQMTHLLELSLQPDQLPHVERKILQEGSSPACATMRVPERDPGP</sequence>
<evidence type="ECO:0000256" key="1">
    <source>
        <dbReference type="ARBA" id="ARBA00004370"/>
    </source>
</evidence>
<reference evidence="7" key="3">
    <citation type="submission" date="2025-09" db="UniProtKB">
        <authorList>
            <consortium name="Ensembl"/>
        </authorList>
    </citation>
    <scope>IDENTIFICATION</scope>
</reference>
<dbReference type="PANTHER" id="PTHR11860">
    <property type="entry name" value="POLYMERIC-IMMUNOGLOBULIN RECEPTOR"/>
    <property type="match status" value="1"/>
</dbReference>
<dbReference type="PANTHER" id="PTHR11860:SF49">
    <property type="entry name" value="HIGH AFFINITY IMMUNOGLOBULIN ALPHA AND IMMUNOGLOBULIN MU FC RECEPTOR"/>
    <property type="match status" value="1"/>
</dbReference>
<dbReference type="HOGENOM" id="CLU_041432_0_0_1"/>
<dbReference type="SMART" id="SM00406">
    <property type="entry name" value="IGv"/>
    <property type="match status" value="1"/>
</dbReference>
<dbReference type="Proteomes" id="UP000001074">
    <property type="component" value="Unassembled WGS sequence"/>
</dbReference>
<evidence type="ECO:0000256" key="3">
    <source>
        <dbReference type="ARBA" id="ARBA00023136"/>
    </source>
</evidence>
<feature type="region of interest" description="Disordered" evidence="4">
    <location>
        <begin position="359"/>
        <end position="432"/>
    </location>
</feature>
<dbReference type="GO" id="GO:0005886">
    <property type="term" value="C:plasma membrane"/>
    <property type="evidence" value="ECO:0007669"/>
    <property type="project" value="TreeGrafter"/>
</dbReference>
<keyword evidence="8" id="KW-1185">Reference proteome</keyword>
<dbReference type="GO" id="GO:0004888">
    <property type="term" value="F:transmembrane signaling receptor activity"/>
    <property type="evidence" value="ECO:0007669"/>
    <property type="project" value="TreeGrafter"/>
</dbReference>
<dbReference type="AlphaFoldDB" id="G1PXJ1"/>
<gene>
    <name evidence="7" type="primary">FCAMR</name>
</gene>
<dbReference type="InterPro" id="IPR007110">
    <property type="entry name" value="Ig-like_dom"/>
</dbReference>
<dbReference type="InterPro" id="IPR013783">
    <property type="entry name" value="Ig-like_fold"/>
</dbReference>
<dbReference type="CDD" id="cd05716">
    <property type="entry name" value="IgV_pIgR_like"/>
    <property type="match status" value="1"/>
</dbReference>
<keyword evidence="5" id="KW-1133">Transmembrane helix</keyword>
<dbReference type="Gene3D" id="2.60.40.10">
    <property type="entry name" value="Immunoglobulins"/>
    <property type="match status" value="1"/>
</dbReference>
<feature type="domain" description="Ig-like" evidence="6">
    <location>
        <begin position="78"/>
        <end position="189"/>
    </location>
</feature>
<keyword evidence="2 5" id="KW-0812">Transmembrane</keyword>
<dbReference type="EMBL" id="AAPE02029584">
    <property type="status" value="NOT_ANNOTATED_CDS"/>
    <property type="molecule type" value="Genomic_DNA"/>
</dbReference>
<dbReference type="GeneTree" id="ENSGT00950000182977"/>
<name>G1PXJ1_MYOLU</name>
<feature type="transmembrane region" description="Helical" evidence="5">
    <location>
        <begin position="446"/>
        <end position="465"/>
    </location>
</feature>
<dbReference type="Pfam" id="PF07686">
    <property type="entry name" value="V-set"/>
    <property type="match status" value="1"/>
</dbReference>
<dbReference type="OMA" id="QCHYAPL"/>
<feature type="compositionally biased region" description="Basic and acidic residues" evidence="4">
    <location>
        <begin position="316"/>
        <end position="328"/>
    </location>
</feature>
<feature type="compositionally biased region" description="Polar residues" evidence="4">
    <location>
        <begin position="272"/>
        <end position="282"/>
    </location>
</feature>
<dbReference type="Ensembl" id="ENSMLUT00000017724.2">
    <property type="protein sequence ID" value="ENSMLUP00000016164.2"/>
    <property type="gene ID" value="ENSMLUG00000017720.2"/>
</dbReference>
<dbReference type="InterPro" id="IPR036179">
    <property type="entry name" value="Ig-like_dom_sf"/>
</dbReference>
<dbReference type="InterPro" id="IPR003599">
    <property type="entry name" value="Ig_sub"/>
</dbReference>
<evidence type="ECO:0000256" key="5">
    <source>
        <dbReference type="SAM" id="Phobius"/>
    </source>
</evidence>
<feature type="compositionally biased region" description="Basic and acidic residues" evidence="4">
    <location>
        <begin position="359"/>
        <end position="368"/>
    </location>
</feature>